<organism evidence="3 4">
    <name type="scientific">Terrabacter ginsenosidimutans</name>
    <dbReference type="NCBI Taxonomy" id="490575"/>
    <lineage>
        <taxon>Bacteria</taxon>
        <taxon>Bacillati</taxon>
        <taxon>Actinomycetota</taxon>
        <taxon>Actinomycetes</taxon>
        <taxon>Micrococcales</taxon>
        <taxon>Intrasporangiaceae</taxon>
        <taxon>Terrabacter</taxon>
    </lineage>
</organism>
<accession>A0ABP7ED24</accession>
<evidence type="ECO:0000256" key="1">
    <source>
        <dbReference type="ARBA" id="ARBA00023121"/>
    </source>
</evidence>
<dbReference type="InterPro" id="IPR035984">
    <property type="entry name" value="Acyl-CoA-binding_sf"/>
</dbReference>
<dbReference type="PROSITE" id="PS51228">
    <property type="entry name" value="ACB_2"/>
    <property type="match status" value="1"/>
</dbReference>
<dbReference type="PROSITE" id="PS00880">
    <property type="entry name" value="ACB_1"/>
    <property type="match status" value="1"/>
</dbReference>
<proteinExistence type="predicted"/>
<feature type="domain" description="ACB" evidence="2">
    <location>
        <begin position="2"/>
        <end position="84"/>
    </location>
</feature>
<dbReference type="Gene3D" id="1.20.80.10">
    <property type="match status" value="1"/>
</dbReference>
<dbReference type="InterPro" id="IPR000582">
    <property type="entry name" value="Acyl-CoA-binding_protein"/>
</dbReference>
<evidence type="ECO:0000313" key="3">
    <source>
        <dbReference type="EMBL" id="GAA3716692.1"/>
    </source>
</evidence>
<dbReference type="EMBL" id="BAABDC010000007">
    <property type="protein sequence ID" value="GAA3716692.1"/>
    <property type="molecule type" value="Genomic_DNA"/>
</dbReference>
<dbReference type="InterPro" id="IPR014352">
    <property type="entry name" value="FERM/acyl-CoA-bd_prot_sf"/>
</dbReference>
<dbReference type="PANTHER" id="PTHR23310:SF62">
    <property type="entry name" value="ACYL-COA BINDING PROTEIN 1, ISOFORM A"/>
    <property type="match status" value="1"/>
</dbReference>
<sequence>MASAEFEQAVVAVKGLTKDPGNDVKLKLYGLFKQATTGDATGSRPGFTNPVGRAKYDAWAKLSGTAPEAAEQQYVAIVRDLTAD</sequence>
<dbReference type="SUPFAM" id="SSF47027">
    <property type="entry name" value="Acyl-CoA binding protein"/>
    <property type="match status" value="1"/>
</dbReference>
<dbReference type="RefSeq" id="WP_344950038.1">
    <property type="nucleotide sequence ID" value="NZ_BAABDC010000007.1"/>
</dbReference>
<comment type="caution">
    <text evidence="3">The sequence shown here is derived from an EMBL/GenBank/DDBJ whole genome shotgun (WGS) entry which is preliminary data.</text>
</comment>
<evidence type="ECO:0000259" key="2">
    <source>
        <dbReference type="PROSITE" id="PS51228"/>
    </source>
</evidence>
<keyword evidence="4" id="KW-1185">Reference proteome</keyword>
<gene>
    <name evidence="3" type="ORF">GCM10022399_36740</name>
</gene>
<reference evidence="4" key="1">
    <citation type="journal article" date="2019" name="Int. J. Syst. Evol. Microbiol.">
        <title>The Global Catalogue of Microorganisms (GCM) 10K type strain sequencing project: providing services to taxonomists for standard genome sequencing and annotation.</title>
        <authorList>
            <consortium name="The Broad Institute Genomics Platform"/>
            <consortium name="The Broad Institute Genome Sequencing Center for Infectious Disease"/>
            <person name="Wu L."/>
            <person name="Ma J."/>
        </authorList>
    </citation>
    <scope>NUCLEOTIDE SEQUENCE [LARGE SCALE GENOMIC DNA]</scope>
    <source>
        <strain evidence="4">JCM 17125</strain>
    </source>
</reference>
<dbReference type="Proteomes" id="UP001501468">
    <property type="component" value="Unassembled WGS sequence"/>
</dbReference>
<dbReference type="Pfam" id="PF00887">
    <property type="entry name" value="ACBP"/>
    <property type="match status" value="1"/>
</dbReference>
<dbReference type="PANTHER" id="PTHR23310">
    <property type="entry name" value="ACYL-COA-BINDING PROTEIN, ACBP"/>
    <property type="match status" value="1"/>
</dbReference>
<dbReference type="InterPro" id="IPR022408">
    <property type="entry name" value="Acyl-CoA-binding_prot_CS"/>
</dbReference>
<keyword evidence="1" id="KW-0446">Lipid-binding</keyword>
<dbReference type="PRINTS" id="PR00689">
    <property type="entry name" value="ACOABINDINGP"/>
</dbReference>
<protein>
    <submittedName>
        <fullName evidence="3">Acyl-CoA-binding protein</fullName>
    </submittedName>
</protein>
<evidence type="ECO:0000313" key="4">
    <source>
        <dbReference type="Proteomes" id="UP001501468"/>
    </source>
</evidence>
<name>A0ABP7ED24_9MICO</name>